<dbReference type="EMBL" id="CP035494">
    <property type="protein sequence ID" value="QAY60453.1"/>
    <property type="molecule type" value="Genomic_DNA"/>
</dbReference>
<evidence type="ECO:0000259" key="1">
    <source>
        <dbReference type="Pfam" id="PF00391"/>
    </source>
</evidence>
<dbReference type="PANTHER" id="PTHR43615:SF1">
    <property type="entry name" value="PPDK_N DOMAIN-CONTAINING PROTEIN"/>
    <property type="match status" value="1"/>
</dbReference>
<organism evidence="3 4">
    <name type="scientific">Microbacterium protaetiae</name>
    <dbReference type="NCBI Taxonomy" id="2509458"/>
    <lineage>
        <taxon>Bacteria</taxon>
        <taxon>Bacillati</taxon>
        <taxon>Actinomycetota</taxon>
        <taxon>Actinomycetes</taxon>
        <taxon>Micrococcales</taxon>
        <taxon>Microbacteriaceae</taxon>
        <taxon>Microbacterium</taxon>
    </lineage>
</organism>
<dbReference type="SUPFAM" id="SSF52009">
    <property type="entry name" value="Phosphohistidine domain"/>
    <property type="match status" value="1"/>
</dbReference>
<proteinExistence type="predicted"/>
<dbReference type="GO" id="GO:0005524">
    <property type="term" value="F:ATP binding"/>
    <property type="evidence" value="ECO:0007669"/>
    <property type="project" value="InterPro"/>
</dbReference>
<dbReference type="AlphaFoldDB" id="A0A4P6EG96"/>
<dbReference type="RefSeq" id="WP_129389880.1">
    <property type="nucleotide sequence ID" value="NZ_CP035494.1"/>
</dbReference>
<dbReference type="KEGG" id="mprt:ET475_10945"/>
<dbReference type="GO" id="GO:0016301">
    <property type="term" value="F:kinase activity"/>
    <property type="evidence" value="ECO:0007669"/>
    <property type="project" value="InterPro"/>
</dbReference>
<dbReference type="InterPro" id="IPR002192">
    <property type="entry name" value="PPDK_AMP/ATP-bd"/>
</dbReference>
<dbReference type="Gene3D" id="3.30.470.20">
    <property type="entry name" value="ATP-grasp fold, B domain"/>
    <property type="match status" value="2"/>
</dbReference>
<gene>
    <name evidence="3" type="ORF">ET475_10945</name>
</gene>
<dbReference type="Pfam" id="PF01326">
    <property type="entry name" value="PPDK_N"/>
    <property type="match status" value="2"/>
</dbReference>
<evidence type="ECO:0008006" key="5">
    <source>
        <dbReference type="Google" id="ProtNLM"/>
    </source>
</evidence>
<dbReference type="Pfam" id="PF00391">
    <property type="entry name" value="PEP-utilizers"/>
    <property type="match status" value="1"/>
</dbReference>
<dbReference type="Gene3D" id="3.30.1490.20">
    <property type="entry name" value="ATP-grasp fold, A domain"/>
    <property type="match status" value="2"/>
</dbReference>
<dbReference type="InterPro" id="IPR013815">
    <property type="entry name" value="ATP_grasp_subdomain_1"/>
</dbReference>
<accession>A0A4P6EG96</accession>
<keyword evidence="4" id="KW-1185">Reference proteome</keyword>
<evidence type="ECO:0000313" key="4">
    <source>
        <dbReference type="Proteomes" id="UP000293995"/>
    </source>
</evidence>
<sequence length="853" mass="88170">MGTREVKTTAVRAVPLAEAARWRRGLVGAKAANLGMLVAAGFPVPEGWVLTTTALAGSDADLDATVDEIDAAMPDAVFAVRSSAVAEDRADASLAGRYLSTLGVRGPHALRGAVRACRRSAGEPRLGEHGGARTPMAVIVQRQVDADAAGIAFTADPITGERDSVMISAVPGLGDVVAGGSADPDEWTVHGEQALLVRGRNRALTAQQVRQLAALARRIEAITGCPQDVEWALASGRPVVLQARPITALPVPPRDTLPPGRTWVKDSARYAEPFSALGASLAPAMVAAGLTRAFTEAGALVSRVDARMIAGEMYTSVITPGRPASAPPPWWMLGVLSRINPDLRARCARAVHAVDPAHAQAATDRWQKVQGVHLDAAAARLRAVEVTTLDDDALADHLDDVRDALEQAMRVHFALTVAVTVPIHRLVGVCRALLGWSQNRSLMLLAGSSPASSEPGDALRALAARVPDAERLAVRETPPGALWDRFAQIAPSYAAAFAPWCERFAFRGLTDDPGSPVLWEQPLLLERLIRAAAAERPGTAGMPAGAAGHVGAEAGHAGAAGNAGAEAGHAGAAGHASAAADGALADARAALAGAPAADRELFETTLRHARAAHGVRDDVAVRTGATFGGLLRRAALEAGARLVARDALGRREDAAQLDFATLQAALRRQRDDDLAARVARALGERAWVRAHPGPQRVGPVAPPPDLRGLPRAARELNAALLWMRDDDVVAAASPIDPAAAMPLLHGAPASPGTATGPARVVLSAPDLARVEIGDVLVCRTADPTFAAVFAIACAVVTDHGGALSHAAIGARENGIPAVLGTGNATTSLHDGQIVTVDGTTGRVDAAPEEGNRS</sequence>
<dbReference type="Gene3D" id="3.50.30.10">
    <property type="entry name" value="Phosphohistidine domain"/>
    <property type="match status" value="1"/>
</dbReference>
<feature type="domain" description="PEP-utilising enzyme mobile" evidence="1">
    <location>
        <begin position="773"/>
        <end position="841"/>
    </location>
</feature>
<dbReference type="InterPro" id="IPR051549">
    <property type="entry name" value="PEP_Utilizing_Enz"/>
</dbReference>
<evidence type="ECO:0000259" key="2">
    <source>
        <dbReference type="Pfam" id="PF01326"/>
    </source>
</evidence>
<dbReference type="SUPFAM" id="SSF56059">
    <property type="entry name" value="Glutathione synthetase ATP-binding domain-like"/>
    <property type="match status" value="1"/>
</dbReference>
<reference evidence="3 4" key="1">
    <citation type="submission" date="2019-01" db="EMBL/GenBank/DDBJ databases">
        <title>Genome sequencing of strain DFW100M-13.</title>
        <authorList>
            <person name="Heo J."/>
            <person name="Kim S.-J."/>
            <person name="Kim J.-S."/>
            <person name="Hong S.-B."/>
            <person name="Kwon S.-W."/>
        </authorList>
    </citation>
    <scope>NUCLEOTIDE SEQUENCE [LARGE SCALE GENOMIC DNA]</scope>
    <source>
        <strain evidence="3 4">DFW100M-13</strain>
    </source>
</reference>
<dbReference type="PANTHER" id="PTHR43615">
    <property type="entry name" value="PHOSPHOENOLPYRUVATE SYNTHASE-RELATED"/>
    <property type="match status" value="1"/>
</dbReference>
<feature type="domain" description="Pyruvate phosphate dikinase AMP/ATP-binding" evidence="2">
    <location>
        <begin position="200"/>
        <end position="248"/>
    </location>
</feature>
<protein>
    <recommendedName>
        <fullName evidence="5">Phosphoenolpyruvate synthase</fullName>
    </recommendedName>
</protein>
<dbReference type="InterPro" id="IPR008279">
    <property type="entry name" value="PEP-util_enz_mobile_dom"/>
</dbReference>
<feature type="domain" description="Pyruvate phosphate dikinase AMP/ATP-binding" evidence="2">
    <location>
        <begin position="66"/>
        <end position="196"/>
    </location>
</feature>
<dbReference type="OrthoDB" id="9765468at2"/>
<name>A0A4P6EG96_9MICO</name>
<dbReference type="InterPro" id="IPR036637">
    <property type="entry name" value="Phosphohistidine_dom_sf"/>
</dbReference>
<evidence type="ECO:0000313" key="3">
    <source>
        <dbReference type="EMBL" id="QAY60453.1"/>
    </source>
</evidence>
<dbReference type="Proteomes" id="UP000293995">
    <property type="component" value="Chromosome"/>
</dbReference>